<organism evidence="1 2">
    <name type="scientific">Candidatus Macondimonas diazotrophica</name>
    <dbReference type="NCBI Taxonomy" id="2305248"/>
    <lineage>
        <taxon>Bacteria</taxon>
        <taxon>Pseudomonadati</taxon>
        <taxon>Pseudomonadota</taxon>
        <taxon>Gammaproteobacteria</taxon>
        <taxon>Chromatiales</taxon>
        <taxon>Ectothiorhodospiraceae</taxon>
        <taxon>Candidatus Macondimonas</taxon>
    </lineage>
</organism>
<reference evidence="1 2" key="1">
    <citation type="journal article" date="2019" name="ISME J.">
        <title>Candidatus Macondimonas diazotrophica, a novel gammaproteobacterial genus dominating crude-oil-contaminated coastal sediments.</title>
        <authorList>
            <person name="Karthikeyan S."/>
            <person name="Konstantinidis K."/>
        </authorList>
    </citation>
    <scope>NUCLEOTIDE SEQUENCE [LARGE SCALE GENOMIC DNA]</scope>
    <source>
        <strain evidence="1 2">KTK01</strain>
    </source>
</reference>
<keyword evidence="2" id="KW-1185">Reference proteome</keyword>
<dbReference type="InterPro" id="IPR027961">
    <property type="entry name" value="DUF4442"/>
</dbReference>
<dbReference type="Gene3D" id="3.10.129.10">
    <property type="entry name" value="Hotdog Thioesterase"/>
    <property type="match status" value="1"/>
</dbReference>
<sequence>MDETPMLRAIRLLMRVPGHNLLFRWGLALAAPYSATIRPRLVHAAPGCLELGMAKRRAVSNHMGTLHAAALANLMELCGSLAVQLTIPRSARWIPSGLDIRYRRKARTAVRARCSLDPLDWHQNQDVPLQIEVIDEHNEVVAEATLHMRIGPRR</sequence>
<evidence type="ECO:0000313" key="1">
    <source>
        <dbReference type="EMBL" id="TFZ82845.1"/>
    </source>
</evidence>
<dbReference type="AlphaFoldDB" id="A0A4Z0FAY2"/>
<proteinExistence type="predicted"/>
<dbReference type="InterPro" id="IPR029069">
    <property type="entry name" value="HotDog_dom_sf"/>
</dbReference>
<dbReference type="RefSeq" id="WP_135281515.1">
    <property type="nucleotide sequence ID" value="NZ_SRIO01000006.1"/>
</dbReference>
<dbReference type="SUPFAM" id="SSF54637">
    <property type="entry name" value="Thioesterase/thiol ester dehydrase-isomerase"/>
    <property type="match status" value="1"/>
</dbReference>
<name>A0A4Z0FAY2_9GAMM</name>
<accession>A0A4Z0FAY2</accession>
<dbReference type="CDD" id="cd03443">
    <property type="entry name" value="PaaI_thioesterase"/>
    <property type="match status" value="1"/>
</dbReference>
<protein>
    <submittedName>
        <fullName evidence="1">DUF4442 domain-containing protein</fullName>
    </submittedName>
</protein>
<dbReference type="Proteomes" id="UP000297890">
    <property type="component" value="Unassembled WGS sequence"/>
</dbReference>
<gene>
    <name evidence="1" type="ORF">E4680_06095</name>
</gene>
<dbReference type="OrthoDB" id="793353at2"/>
<evidence type="ECO:0000313" key="2">
    <source>
        <dbReference type="Proteomes" id="UP000297890"/>
    </source>
</evidence>
<comment type="caution">
    <text evidence="1">The sequence shown here is derived from an EMBL/GenBank/DDBJ whole genome shotgun (WGS) entry which is preliminary data.</text>
</comment>
<dbReference type="Pfam" id="PF14539">
    <property type="entry name" value="DUF4442"/>
    <property type="match status" value="1"/>
</dbReference>
<dbReference type="EMBL" id="SRIO01000006">
    <property type="protein sequence ID" value="TFZ82845.1"/>
    <property type="molecule type" value="Genomic_DNA"/>
</dbReference>